<name>A0A7S1NJN9_9EUGL</name>
<proteinExistence type="predicted"/>
<dbReference type="PANTHER" id="PTHR38041">
    <property type="entry name" value="CHORISMATE MUTASE"/>
    <property type="match status" value="1"/>
</dbReference>
<evidence type="ECO:0000256" key="1">
    <source>
        <dbReference type="ARBA" id="ARBA00023235"/>
    </source>
</evidence>
<evidence type="ECO:0000259" key="3">
    <source>
        <dbReference type="PROSITE" id="PS51168"/>
    </source>
</evidence>
<dbReference type="GO" id="GO:0046417">
    <property type="term" value="P:chorismate metabolic process"/>
    <property type="evidence" value="ECO:0007669"/>
    <property type="project" value="InterPro"/>
</dbReference>
<protein>
    <recommendedName>
        <fullName evidence="3">Chorismate mutase domain-containing protein</fullName>
    </recommendedName>
</protein>
<dbReference type="SMART" id="SM00830">
    <property type="entry name" value="CM_2"/>
    <property type="match status" value="1"/>
</dbReference>
<dbReference type="AlphaFoldDB" id="A0A7S1NJN9"/>
<reference evidence="4" key="1">
    <citation type="submission" date="2021-01" db="EMBL/GenBank/DDBJ databases">
        <authorList>
            <person name="Corre E."/>
            <person name="Pelletier E."/>
            <person name="Niang G."/>
            <person name="Scheremetjew M."/>
            <person name="Finn R."/>
            <person name="Kale V."/>
            <person name="Holt S."/>
            <person name="Cochrane G."/>
            <person name="Meng A."/>
            <person name="Brown T."/>
            <person name="Cohen L."/>
        </authorList>
    </citation>
    <scope>NUCLEOTIDE SEQUENCE</scope>
    <source>
        <strain evidence="4">NIES-381</strain>
    </source>
</reference>
<dbReference type="EMBL" id="HBGA01088545">
    <property type="protein sequence ID" value="CAD9021995.1"/>
    <property type="molecule type" value="Transcribed_RNA"/>
</dbReference>
<keyword evidence="1" id="KW-0413">Isomerase</keyword>
<dbReference type="GO" id="GO:0004106">
    <property type="term" value="F:chorismate mutase activity"/>
    <property type="evidence" value="ECO:0007669"/>
    <property type="project" value="InterPro"/>
</dbReference>
<evidence type="ECO:0000256" key="2">
    <source>
        <dbReference type="SAM" id="MobiDB-lite"/>
    </source>
</evidence>
<dbReference type="InterPro" id="IPR002701">
    <property type="entry name" value="CM_II_prokaryot"/>
</dbReference>
<dbReference type="Gene3D" id="1.20.59.10">
    <property type="entry name" value="Chorismate mutase"/>
    <property type="match status" value="1"/>
</dbReference>
<dbReference type="InterPro" id="IPR036263">
    <property type="entry name" value="Chorismate_II_sf"/>
</dbReference>
<sequence>MERRLAPDVLAGYRMLMEESLTLLAHHGNPSTSVPSPGPSPTPNPNLNELSSARAIIDRMDLQMLDLLNQRTTQVLAIGAYKRQHNLTVTDSSREARVIEALERANGGPLPNRSLTSIWTAVFSESKRLQTPGAQAGP</sequence>
<accession>A0A7S1NJN9</accession>
<dbReference type="InterPro" id="IPR036979">
    <property type="entry name" value="CM_dom_sf"/>
</dbReference>
<dbReference type="InterPro" id="IPR051331">
    <property type="entry name" value="Chorismate_mutase-related"/>
</dbReference>
<feature type="domain" description="Chorismate mutase" evidence="3">
    <location>
        <begin position="44"/>
        <end position="134"/>
    </location>
</feature>
<feature type="region of interest" description="Disordered" evidence="2">
    <location>
        <begin position="26"/>
        <end position="49"/>
    </location>
</feature>
<dbReference type="GO" id="GO:0009697">
    <property type="term" value="P:salicylic acid biosynthetic process"/>
    <property type="evidence" value="ECO:0007669"/>
    <property type="project" value="TreeGrafter"/>
</dbReference>
<dbReference type="PANTHER" id="PTHR38041:SF1">
    <property type="entry name" value="CHORISMATE MUTASE"/>
    <property type="match status" value="1"/>
</dbReference>
<gene>
    <name evidence="4" type="ORF">EGYM00392_LOCUS33116</name>
</gene>
<dbReference type="SUPFAM" id="SSF48600">
    <property type="entry name" value="Chorismate mutase II"/>
    <property type="match status" value="1"/>
</dbReference>
<evidence type="ECO:0000313" key="4">
    <source>
        <dbReference type="EMBL" id="CAD9021995.1"/>
    </source>
</evidence>
<organism evidence="4">
    <name type="scientific">Eutreptiella gymnastica</name>
    <dbReference type="NCBI Taxonomy" id="73025"/>
    <lineage>
        <taxon>Eukaryota</taxon>
        <taxon>Discoba</taxon>
        <taxon>Euglenozoa</taxon>
        <taxon>Euglenida</taxon>
        <taxon>Spirocuta</taxon>
        <taxon>Euglenophyceae</taxon>
        <taxon>Eutreptiales</taxon>
        <taxon>Eutreptiaceae</taxon>
        <taxon>Eutreptiella</taxon>
    </lineage>
</organism>
<dbReference type="Pfam" id="PF01817">
    <property type="entry name" value="CM_2"/>
    <property type="match status" value="1"/>
</dbReference>
<dbReference type="PROSITE" id="PS51168">
    <property type="entry name" value="CHORISMATE_MUT_2"/>
    <property type="match status" value="1"/>
</dbReference>